<gene>
    <name evidence="1" type="ORF">OMAG_002193</name>
</gene>
<dbReference type="InterPro" id="IPR036890">
    <property type="entry name" value="HATPase_C_sf"/>
</dbReference>
<accession>A0A0F0CKU4</accession>
<reference evidence="1 2" key="1">
    <citation type="submission" date="2015-02" db="EMBL/GenBank/DDBJ databases">
        <title>Single-cell genomics of uncultivated deep-branching MTB reveals a conserved set of magnetosome genes.</title>
        <authorList>
            <person name="Kolinko S."/>
            <person name="Richter M."/>
            <person name="Glockner F.O."/>
            <person name="Brachmann A."/>
            <person name="Schuler D."/>
        </authorList>
    </citation>
    <scope>NUCLEOTIDE SEQUENCE [LARGE SCALE GENOMIC DNA]</scope>
    <source>
        <strain evidence="1">SKK-01</strain>
    </source>
</reference>
<sequence>KSEKKHGQIKITGQNLSGTNLRVDVWDEGKGISDDVIKEIFDI</sequence>
<feature type="non-terminal residue" evidence="1">
    <location>
        <position position="1"/>
    </location>
</feature>
<evidence type="ECO:0000313" key="1">
    <source>
        <dbReference type="EMBL" id="KJJ83938.1"/>
    </source>
</evidence>
<evidence type="ECO:0000313" key="2">
    <source>
        <dbReference type="Proteomes" id="UP000033428"/>
    </source>
</evidence>
<evidence type="ECO:0008006" key="3">
    <source>
        <dbReference type="Google" id="ProtNLM"/>
    </source>
</evidence>
<proteinExistence type="predicted"/>
<dbReference type="EMBL" id="JYNY01000435">
    <property type="protein sequence ID" value="KJJ83938.1"/>
    <property type="molecule type" value="Genomic_DNA"/>
</dbReference>
<comment type="caution">
    <text evidence="1">The sequence shown here is derived from an EMBL/GenBank/DDBJ whole genome shotgun (WGS) entry which is preliminary data.</text>
</comment>
<dbReference type="SUPFAM" id="SSF55874">
    <property type="entry name" value="ATPase domain of HSP90 chaperone/DNA topoisomerase II/histidine kinase"/>
    <property type="match status" value="1"/>
</dbReference>
<dbReference type="AlphaFoldDB" id="A0A0F0CKU4"/>
<keyword evidence="2" id="KW-1185">Reference proteome</keyword>
<organism evidence="1 2">
    <name type="scientific">Candidatus Omnitrophus magneticus</name>
    <dbReference type="NCBI Taxonomy" id="1609969"/>
    <lineage>
        <taxon>Bacteria</taxon>
        <taxon>Pseudomonadati</taxon>
        <taxon>Candidatus Omnitrophota</taxon>
        <taxon>Candidatus Omnitrophus</taxon>
    </lineage>
</organism>
<dbReference type="Proteomes" id="UP000033428">
    <property type="component" value="Unassembled WGS sequence"/>
</dbReference>
<name>A0A0F0CKU4_9BACT</name>
<protein>
    <recommendedName>
        <fullName evidence="3">ATP-binding region, ATPase-like domain protein</fullName>
    </recommendedName>
</protein>